<dbReference type="SFLD" id="SFLDF00275">
    <property type="entry name" value="adenosine_C2_methyltransferase"/>
    <property type="match status" value="1"/>
</dbReference>
<comment type="function">
    <text evidence="12">Specifically methylates position 2 of adenine 2503 in 23S rRNA and position 2 of adenine 37 in tRNAs.</text>
</comment>
<comment type="similarity">
    <text evidence="12">Belongs to the radical SAM superfamily. RlmN family.</text>
</comment>
<comment type="miscellaneous">
    <text evidence="12">Reaction proceeds by a ping-pong mechanism involving intermediate methylation of a conserved cysteine residue.</text>
</comment>
<dbReference type="GO" id="GO:0051539">
    <property type="term" value="F:4 iron, 4 sulfur cluster binding"/>
    <property type="evidence" value="ECO:0007669"/>
    <property type="project" value="UniProtKB-UniRule"/>
</dbReference>
<dbReference type="OrthoDB" id="9793973at2"/>
<feature type="binding site" evidence="12">
    <location>
        <begin position="223"/>
        <end position="225"/>
    </location>
    <ligand>
        <name>S-adenosyl-L-methionine</name>
        <dbReference type="ChEBI" id="CHEBI:59789"/>
    </ligand>
</feature>
<evidence type="ECO:0000256" key="10">
    <source>
        <dbReference type="ARBA" id="ARBA00023004"/>
    </source>
</evidence>
<keyword evidence="6 12" id="KW-0808">Transferase</keyword>
<dbReference type="GO" id="GO:0002935">
    <property type="term" value="F:tRNA (adenine(37)-C2)-methyltransferase activity"/>
    <property type="evidence" value="ECO:0007669"/>
    <property type="project" value="UniProtKB-UniRule"/>
</dbReference>
<evidence type="ECO:0000256" key="5">
    <source>
        <dbReference type="ARBA" id="ARBA00022603"/>
    </source>
</evidence>
<proteinExistence type="inferred from homology"/>
<dbReference type="RefSeq" id="WP_084053815.1">
    <property type="nucleotide sequence ID" value="NZ_FWWT01000022.1"/>
</dbReference>
<evidence type="ECO:0000256" key="9">
    <source>
        <dbReference type="ARBA" id="ARBA00022723"/>
    </source>
</evidence>
<dbReference type="GO" id="GO:0005737">
    <property type="term" value="C:cytoplasm"/>
    <property type="evidence" value="ECO:0007669"/>
    <property type="project" value="UniProtKB-SubCell"/>
</dbReference>
<evidence type="ECO:0000256" key="8">
    <source>
        <dbReference type="ARBA" id="ARBA00022694"/>
    </source>
</evidence>
<feature type="active site" description="S-methylcysteine intermediate" evidence="12">
    <location>
        <position position="341"/>
    </location>
</feature>
<comment type="subcellular location">
    <subcellularLocation>
        <location evidence="1 12">Cytoplasm</location>
    </subcellularLocation>
</comment>
<dbReference type="Pfam" id="PF04055">
    <property type="entry name" value="Radical_SAM"/>
    <property type="match status" value="1"/>
</dbReference>
<dbReference type="SFLD" id="SFLDS00029">
    <property type="entry name" value="Radical_SAM"/>
    <property type="match status" value="1"/>
</dbReference>
<keyword evidence="4 12" id="KW-0698">rRNA processing</keyword>
<dbReference type="InterPro" id="IPR007197">
    <property type="entry name" value="rSAM"/>
</dbReference>
<dbReference type="Pfam" id="PF21016">
    <property type="entry name" value="RlmN_N"/>
    <property type="match status" value="1"/>
</dbReference>
<feature type="active site" description="Proton acceptor" evidence="12">
    <location>
        <position position="91"/>
    </location>
</feature>
<dbReference type="FunFam" id="3.20.20.70:FF:000014">
    <property type="entry name" value="Probable dual-specificity RNA methyltransferase RlmN"/>
    <property type="match status" value="1"/>
</dbReference>
<dbReference type="PANTHER" id="PTHR30544:SF5">
    <property type="entry name" value="RADICAL SAM CORE DOMAIN-CONTAINING PROTEIN"/>
    <property type="match status" value="1"/>
</dbReference>
<dbReference type="PROSITE" id="PS51918">
    <property type="entry name" value="RADICAL_SAM"/>
    <property type="match status" value="1"/>
</dbReference>
<evidence type="ECO:0000313" key="14">
    <source>
        <dbReference type="EMBL" id="SMB93414.1"/>
    </source>
</evidence>
<evidence type="ECO:0000256" key="2">
    <source>
        <dbReference type="ARBA" id="ARBA00022485"/>
    </source>
</evidence>
<dbReference type="PIRSF" id="PIRSF006004">
    <property type="entry name" value="CHP00048"/>
    <property type="match status" value="1"/>
</dbReference>
<evidence type="ECO:0000256" key="4">
    <source>
        <dbReference type="ARBA" id="ARBA00022552"/>
    </source>
</evidence>
<dbReference type="InterPro" id="IPR048641">
    <property type="entry name" value="RlmN_N"/>
</dbReference>
<dbReference type="GO" id="GO:0070040">
    <property type="term" value="F:rRNA (adenine(2503)-C2-)-methyltransferase activity"/>
    <property type="evidence" value="ECO:0007669"/>
    <property type="project" value="UniProtKB-UniRule"/>
</dbReference>
<accession>A0A1W1VKD9</accession>
<dbReference type="SFLD" id="SFLDG01062">
    <property type="entry name" value="methyltransferase_(Class_A)"/>
    <property type="match status" value="1"/>
</dbReference>
<feature type="binding site" evidence="12">
    <location>
        <position position="116"/>
    </location>
    <ligand>
        <name>[4Fe-4S] cluster</name>
        <dbReference type="ChEBI" id="CHEBI:49883"/>
        <note>4Fe-4S-S-AdoMet</note>
    </ligand>
</feature>
<keyword evidence="8 12" id="KW-0819">tRNA processing</keyword>
<protein>
    <recommendedName>
        <fullName evidence="12">Probable dual-specificity RNA methyltransferase RlmN</fullName>
        <ecNumber evidence="12">2.1.1.192</ecNumber>
    </recommendedName>
    <alternativeName>
        <fullName evidence="12">23S rRNA (adenine(2503)-C(2))-methyltransferase</fullName>
    </alternativeName>
    <alternativeName>
        <fullName evidence="12">23S rRNA m2A2503 methyltransferase</fullName>
    </alternativeName>
    <alternativeName>
        <fullName evidence="12">Ribosomal RNA large subunit methyltransferase N</fullName>
    </alternativeName>
    <alternativeName>
        <fullName evidence="12">tRNA (adenine(37)-C(2))-methyltransferase</fullName>
    </alternativeName>
    <alternativeName>
        <fullName evidence="12">tRNA m2A37 methyltransferase</fullName>
    </alternativeName>
</protein>
<dbReference type="GO" id="GO:0070475">
    <property type="term" value="P:rRNA base methylation"/>
    <property type="evidence" value="ECO:0007669"/>
    <property type="project" value="UniProtKB-UniRule"/>
</dbReference>
<dbReference type="GO" id="GO:0000049">
    <property type="term" value="F:tRNA binding"/>
    <property type="evidence" value="ECO:0007669"/>
    <property type="project" value="UniProtKB-UniRule"/>
</dbReference>
<dbReference type="InterPro" id="IPR027492">
    <property type="entry name" value="RNA_MTrfase_RlmN"/>
</dbReference>
<evidence type="ECO:0000256" key="11">
    <source>
        <dbReference type="ARBA" id="ARBA00023014"/>
    </source>
</evidence>
<keyword evidence="7 12" id="KW-0949">S-adenosyl-L-methionine</keyword>
<dbReference type="EC" id="2.1.1.192" evidence="12"/>
<name>A0A1W1VKD9_DESTI</name>
<dbReference type="GO" id="GO:0046872">
    <property type="term" value="F:metal ion binding"/>
    <property type="evidence" value="ECO:0007669"/>
    <property type="project" value="UniProtKB-KW"/>
</dbReference>
<keyword evidence="10 12" id="KW-0408">Iron</keyword>
<keyword evidence="11 12" id="KW-0411">Iron-sulfur</keyword>
<evidence type="ECO:0000256" key="12">
    <source>
        <dbReference type="HAMAP-Rule" id="MF_01849"/>
    </source>
</evidence>
<gene>
    <name evidence="12" type="primary">rlmN</name>
    <name evidence="14" type="ORF">SAMN00017405_0031</name>
</gene>
<comment type="cofactor">
    <cofactor evidence="12">
        <name>[4Fe-4S] cluster</name>
        <dbReference type="ChEBI" id="CHEBI:49883"/>
    </cofactor>
    <text evidence="12">Binds 1 [4Fe-4S] cluster. The cluster is coordinated with 3 cysteines and an exchangeable S-adenosyl-L-methionine.</text>
</comment>
<dbReference type="AlphaFoldDB" id="A0A1W1VKD9"/>
<dbReference type="STRING" id="656914.SAMN00017405_0031"/>
<dbReference type="NCBIfam" id="TIGR00048">
    <property type="entry name" value="rRNA_mod_RlmN"/>
    <property type="match status" value="1"/>
</dbReference>
<dbReference type="GO" id="GO:0030488">
    <property type="term" value="P:tRNA methylation"/>
    <property type="evidence" value="ECO:0007669"/>
    <property type="project" value="UniProtKB-UniRule"/>
</dbReference>
<keyword evidence="5 12" id="KW-0489">Methyltransferase</keyword>
<dbReference type="InterPro" id="IPR013785">
    <property type="entry name" value="Aldolase_TIM"/>
</dbReference>
<sequence length="350" mass="39454">MLIDLRSLNLEELEKLMLELQESKFRSKQIFSWVHAKGVSNFAEMTNVPGKLRDKLLEKTVLNELDLIKSQVSKDGTTKYLLKLADNNYIECVLMKYQGTKARKRNTLCISSQVGCAMGCGFCATGKGGFTRNLSVGEILGQVYLVTKLESIYEENFKINNVVYMGMGEPLLNFTNVIKSIYLLNNSEGQNIGMRRITVSTCGIVPKIIELADLDLDLVLAISLHAATDTERSKLMPVNNKYPLSDLKNACKYYIEKTKRRITFEYALVNDVNDNAEDAKDLANYLKDLMCHINLIPVNPVNKIHTRPSRKKVTDFSNWLNKFGINASIREEKGLDIDGACGQLSGRMEE</sequence>
<dbReference type="GO" id="GO:0019843">
    <property type="term" value="F:rRNA binding"/>
    <property type="evidence" value="ECO:0007669"/>
    <property type="project" value="UniProtKB-UniRule"/>
</dbReference>
<keyword evidence="15" id="KW-1185">Reference proteome</keyword>
<comment type="caution">
    <text evidence="12">Lacks conserved residue(s) required for the propagation of feature annotation.</text>
</comment>
<dbReference type="InterPro" id="IPR058240">
    <property type="entry name" value="rSAM_sf"/>
</dbReference>
<dbReference type="PANTHER" id="PTHR30544">
    <property type="entry name" value="23S RRNA METHYLTRANSFERASE"/>
    <property type="match status" value="1"/>
</dbReference>
<dbReference type="EMBL" id="FWWT01000022">
    <property type="protein sequence ID" value="SMB93414.1"/>
    <property type="molecule type" value="Genomic_DNA"/>
</dbReference>
<dbReference type="InterPro" id="IPR040072">
    <property type="entry name" value="Methyltransferase_A"/>
</dbReference>
<dbReference type="Proteomes" id="UP000192731">
    <property type="component" value="Unassembled WGS sequence"/>
</dbReference>
<dbReference type="SUPFAM" id="SSF102114">
    <property type="entry name" value="Radical SAM enzymes"/>
    <property type="match status" value="1"/>
</dbReference>
<comment type="catalytic activity">
    <reaction evidence="12">
        <text>adenosine(2503) in 23S rRNA + 2 reduced [2Fe-2S]-[ferredoxin] + 2 S-adenosyl-L-methionine = 2-methyladenosine(2503) in 23S rRNA + 5'-deoxyadenosine + L-methionine + 2 oxidized [2Fe-2S]-[ferredoxin] + S-adenosyl-L-homocysteine</text>
        <dbReference type="Rhea" id="RHEA:42916"/>
        <dbReference type="Rhea" id="RHEA-COMP:10000"/>
        <dbReference type="Rhea" id="RHEA-COMP:10001"/>
        <dbReference type="Rhea" id="RHEA-COMP:10152"/>
        <dbReference type="Rhea" id="RHEA-COMP:10282"/>
        <dbReference type="ChEBI" id="CHEBI:17319"/>
        <dbReference type="ChEBI" id="CHEBI:33737"/>
        <dbReference type="ChEBI" id="CHEBI:33738"/>
        <dbReference type="ChEBI" id="CHEBI:57844"/>
        <dbReference type="ChEBI" id="CHEBI:57856"/>
        <dbReference type="ChEBI" id="CHEBI:59789"/>
        <dbReference type="ChEBI" id="CHEBI:74411"/>
        <dbReference type="ChEBI" id="CHEBI:74497"/>
        <dbReference type="EC" id="2.1.1.192"/>
    </reaction>
</comment>
<evidence type="ECO:0000256" key="6">
    <source>
        <dbReference type="ARBA" id="ARBA00022679"/>
    </source>
</evidence>
<evidence type="ECO:0000256" key="7">
    <source>
        <dbReference type="ARBA" id="ARBA00022691"/>
    </source>
</evidence>
<keyword evidence="3 12" id="KW-0963">Cytoplasm</keyword>
<keyword evidence="12" id="KW-1015">Disulfide bond</keyword>
<dbReference type="Gene3D" id="3.20.20.70">
    <property type="entry name" value="Aldolase class I"/>
    <property type="match status" value="1"/>
</dbReference>
<evidence type="ECO:0000313" key="15">
    <source>
        <dbReference type="Proteomes" id="UP000192731"/>
    </source>
</evidence>
<keyword evidence="2 12" id="KW-0004">4Fe-4S</keyword>
<feature type="binding site" evidence="12">
    <location>
        <position position="123"/>
    </location>
    <ligand>
        <name>[4Fe-4S] cluster</name>
        <dbReference type="ChEBI" id="CHEBI:49883"/>
        <note>4Fe-4S-S-AdoMet</note>
    </ligand>
</feature>
<feature type="binding site" evidence="12">
    <location>
        <position position="200"/>
    </location>
    <ligand>
        <name>S-adenosyl-L-methionine</name>
        <dbReference type="ChEBI" id="CHEBI:59789"/>
    </ligand>
</feature>
<feature type="binding site" evidence="12">
    <location>
        <position position="299"/>
    </location>
    <ligand>
        <name>S-adenosyl-L-methionine</name>
        <dbReference type="ChEBI" id="CHEBI:59789"/>
    </ligand>
</feature>
<keyword evidence="9 12" id="KW-0479">Metal-binding</keyword>
<evidence type="ECO:0000256" key="3">
    <source>
        <dbReference type="ARBA" id="ARBA00022490"/>
    </source>
</evidence>
<feature type="binding site" evidence="12">
    <location>
        <begin position="168"/>
        <end position="169"/>
    </location>
    <ligand>
        <name>S-adenosyl-L-methionine</name>
        <dbReference type="ChEBI" id="CHEBI:59789"/>
    </ligand>
</feature>
<comment type="catalytic activity">
    <reaction evidence="12">
        <text>adenosine(37) in tRNA + 2 reduced [2Fe-2S]-[ferredoxin] + 2 S-adenosyl-L-methionine = 2-methyladenosine(37) in tRNA + 5'-deoxyadenosine + L-methionine + 2 oxidized [2Fe-2S]-[ferredoxin] + S-adenosyl-L-homocysteine</text>
        <dbReference type="Rhea" id="RHEA:43332"/>
        <dbReference type="Rhea" id="RHEA-COMP:10000"/>
        <dbReference type="Rhea" id="RHEA-COMP:10001"/>
        <dbReference type="Rhea" id="RHEA-COMP:10162"/>
        <dbReference type="Rhea" id="RHEA-COMP:10485"/>
        <dbReference type="ChEBI" id="CHEBI:17319"/>
        <dbReference type="ChEBI" id="CHEBI:33737"/>
        <dbReference type="ChEBI" id="CHEBI:33738"/>
        <dbReference type="ChEBI" id="CHEBI:57844"/>
        <dbReference type="ChEBI" id="CHEBI:57856"/>
        <dbReference type="ChEBI" id="CHEBI:59789"/>
        <dbReference type="ChEBI" id="CHEBI:74411"/>
        <dbReference type="ChEBI" id="CHEBI:74497"/>
        <dbReference type="EC" id="2.1.1.192"/>
    </reaction>
</comment>
<feature type="binding site" evidence="12">
    <location>
        <position position="120"/>
    </location>
    <ligand>
        <name>[4Fe-4S] cluster</name>
        <dbReference type="ChEBI" id="CHEBI:49883"/>
        <note>4Fe-4S-S-AdoMet</note>
    </ligand>
</feature>
<evidence type="ECO:0000256" key="1">
    <source>
        <dbReference type="ARBA" id="ARBA00004496"/>
    </source>
</evidence>
<organism evidence="14 15">
    <name type="scientific">Desulfonispora thiosulfatigenes DSM 11270</name>
    <dbReference type="NCBI Taxonomy" id="656914"/>
    <lineage>
        <taxon>Bacteria</taxon>
        <taxon>Bacillati</taxon>
        <taxon>Bacillota</taxon>
        <taxon>Clostridia</taxon>
        <taxon>Eubacteriales</taxon>
        <taxon>Peptococcaceae</taxon>
        <taxon>Desulfonispora</taxon>
    </lineage>
</organism>
<dbReference type="InterPro" id="IPR004383">
    <property type="entry name" value="rRNA_lsu_MTrfase_RlmN/Cfr"/>
</dbReference>
<evidence type="ECO:0000259" key="13">
    <source>
        <dbReference type="PROSITE" id="PS51918"/>
    </source>
</evidence>
<dbReference type="HAMAP" id="MF_01849">
    <property type="entry name" value="RNA_methyltr_RlmN"/>
    <property type="match status" value="1"/>
</dbReference>
<dbReference type="Gene3D" id="1.10.150.530">
    <property type="match status" value="1"/>
</dbReference>
<feature type="domain" description="Radical SAM core" evidence="13">
    <location>
        <begin position="102"/>
        <end position="336"/>
    </location>
</feature>
<reference evidence="14 15" key="1">
    <citation type="submission" date="2017-04" db="EMBL/GenBank/DDBJ databases">
        <authorList>
            <person name="Afonso C.L."/>
            <person name="Miller P.J."/>
            <person name="Scott M.A."/>
            <person name="Spackman E."/>
            <person name="Goraichik I."/>
            <person name="Dimitrov K.M."/>
            <person name="Suarez D.L."/>
            <person name="Swayne D.E."/>
        </authorList>
    </citation>
    <scope>NUCLEOTIDE SEQUENCE [LARGE SCALE GENOMIC DNA]</scope>
    <source>
        <strain evidence="14 15">DSM 11270</strain>
    </source>
</reference>